<gene>
    <name evidence="1" type="ORF">AAF712_002680</name>
</gene>
<evidence type="ECO:0008006" key="3">
    <source>
        <dbReference type="Google" id="ProtNLM"/>
    </source>
</evidence>
<dbReference type="Proteomes" id="UP001437256">
    <property type="component" value="Unassembled WGS sequence"/>
</dbReference>
<keyword evidence="2" id="KW-1185">Reference proteome</keyword>
<proteinExistence type="predicted"/>
<evidence type="ECO:0000313" key="2">
    <source>
        <dbReference type="Proteomes" id="UP001437256"/>
    </source>
</evidence>
<protein>
    <recommendedName>
        <fullName evidence="3">Prion-inhibition and propagation HeLo domain-containing protein</fullName>
    </recommendedName>
</protein>
<dbReference type="EMBL" id="JBBXMP010000008">
    <property type="protein sequence ID" value="KAL0070190.1"/>
    <property type="molecule type" value="Genomic_DNA"/>
</dbReference>
<evidence type="ECO:0000313" key="1">
    <source>
        <dbReference type="EMBL" id="KAL0070190.1"/>
    </source>
</evidence>
<sequence>MDSLQSAAQLYSWTYMIRELDRTLQAAQDTALKELDTYSKELKSEESEIGDRSIRFHAEKDIEILDSFGSEQARLLQFRGVMRRFLINERDCSSVMNQALELSSTTKEPVPLEYGGFGMVDVYNGCAKQIDAVILETIELHDACAVIARFTSDGSESHLTEGRVASDAIGSIIPVLQARERNLELARALVVNTKESWCRSITTESFKSRDR</sequence>
<comment type="caution">
    <text evidence="1">The sequence shown here is derived from an EMBL/GenBank/DDBJ whole genome shotgun (WGS) entry which is preliminary data.</text>
</comment>
<organism evidence="1 2">
    <name type="scientific">Marasmius tenuissimus</name>
    <dbReference type="NCBI Taxonomy" id="585030"/>
    <lineage>
        <taxon>Eukaryota</taxon>
        <taxon>Fungi</taxon>
        <taxon>Dikarya</taxon>
        <taxon>Basidiomycota</taxon>
        <taxon>Agaricomycotina</taxon>
        <taxon>Agaricomycetes</taxon>
        <taxon>Agaricomycetidae</taxon>
        <taxon>Agaricales</taxon>
        <taxon>Marasmiineae</taxon>
        <taxon>Marasmiaceae</taxon>
        <taxon>Marasmius</taxon>
    </lineage>
</organism>
<accession>A0ABR3A9H6</accession>
<name>A0ABR3A9H6_9AGAR</name>
<reference evidence="1 2" key="1">
    <citation type="submission" date="2024-05" db="EMBL/GenBank/DDBJ databases">
        <title>A draft genome resource for the thread blight pathogen Marasmius tenuissimus strain MS-2.</title>
        <authorList>
            <person name="Yulfo-Soto G.E."/>
            <person name="Baruah I.K."/>
            <person name="Amoako-Attah I."/>
            <person name="Bukari Y."/>
            <person name="Meinhardt L.W."/>
            <person name="Bailey B.A."/>
            <person name="Cohen S.P."/>
        </authorList>
    </citation>
    <scope>NUCLEOTIDE SEQUENCE [LARGE SCALE GENOMIC DNA]</scope>
    <source>
        <strain evidence="1 2">MS-2</strain>
    </source>
</reference>